<name>A0ACB0JWH3_TRIPR</name>
<comment type="caution">
    <text evidence="1">The sequence shown here is derived from an EMBL/GenBank/DDBJ whole genome shotgun (WGS) entry which is preliminary data.</text>
</comment>
<keyword evidence="2" id="KW-1185">Reference proteome</keyword>
<sequence length="463" mass="54006">MKSEQLKHDQQEKRCRSFHKNFDLNVTAQDPEQEPDLQCELIQNHYSQYCELSEKTDKHVYMHSTETNKHEEHVPQEKTSEGCVDRLLIVGQSAEIVTAQSEDSLVVTHAKNQHKDQENSLLDRLSSDSHVRSERCEPCYKVTGTRLSEIRKQARCKYLISDQDTAEDNQCKHLQRKTIRLSQMKQQARCKSKNNWSPSQMITRHSNELQQGRKIRLSQMKHQARSKNNATVKEGTEEHTCVNQHCNRYRARQDNENHKERKCASRRLRSFKTKDLRQQLTTECVRTSADTRLHASDKLLKDKDLITCEQELPETSGCTENLESNFGASELQGHHGSKESSGLRCKSHQHISNGLPVQNNVLFFTGLPNYTYQQCDPNMGWVLYMHHAQLKEYRRVVARQHRAERIEEKRALKYKQKSKNRILAANSEAQKENLPVKKLRLTQLRREVRIGNQRSLMQGTNEN</sequence>
<evidence type="ECO:0000313" key="1">
    <source>
        <dbReference type="EMBL" id="CAJ2647968.1"/>
    </source>
</evidence>
<organism evidence="1 2">
    <name type="scientific">Trifolium pratense</name>
    <name type="common">Red clover</name>
    <dbReference type="NCBI Taxonomy" id="57577"/>
    <lineage>
        <taxon>Eukaryota</taxon>
        <taxon>Viridiplantae</taxon>
        <taxon>Streptophyta</taxon>
        <taxon>Embryophyta</taxon>
        <taxon>Tracheophyta</taxon>
        <taxon>Spermatophyta</taxon>
        <taxon>Magnoliopsida</taxon>
        <taxon>eudicotyledons</taxon>
        <taxon>Gunneridae</taxon>
        <taxon>Pentapetalae</taxon>
        <taxon>rosids</taxon>
        <taxon>fabids</taxon>
        <taxon>Fabales</taxon>
        <taxon>Fabaceae</taxon>
        <taxon>Papilionoideae</taxon>
        <taxon>50 kb inversion clade</taxon>
        <taxon>NPAAA clade</taxon>
        <taxon>Hologalegina</taxon>
        <taxon>IRL clade</taxon>
        <taxon>Trifolieae</taxon>
        <taxon>Trifolium</taxon>
    </lineage>
</organism>
<proteinExistence type="predicted"/>
<dbReference type="Proteomes" id="UP001177021">
    <property type="component" value="Unassembled WGS sequence"/>
</dbReference>
<dbReference type="EMBL" id="CASHSV030000109">
    <property type="protein sequence ID" value="CAJ2647968.1"/>
    <property type="molecule type" value="Genomic_DNA"/>
</dbReference>
<protein>
    <submittedName>
        <fullName evidence="1">Uncharacterized protein</fullName>
    </submittedName>
</protein>
<reference evidence="1" key="1">
    <citation type="submission" date="2023-10" db="EMBL/GenBank/DDBJ databases">
        <authorList>
            <person name="Rodriguez Cubillos JULIANA M."/>
            <person name="De Vega J."/>
        </authorList>
    </citation>
    <scope>NUCLEOTIDE SEQUENCE</scope>
</reference>
<evidence type="ECO:0000313" key="2">
    <source>
        <dbReference type="Proteomes" id="UP001177021"/>
    </source>
</evidence>
<accession>A0ACB0JWH3</accession>
<gene>
    <name evidence="1" type="ORF">MILVUS5_LOCUS16391</name>
</gene>